<evidence type="ECO:0000256" key="5">
    <source>
        <dbReference type="ARBA" id="ARBA00022801"/>
    </source>
</evidence>
<dbReference type="GO" id="GO:0046872">
    <property type="term" value="F:metal ion binding"/>
    <property type="evidence" value="ECO:0007669"/>
    <property type="project" value="UniProtKB-KW"/>
</dbReference>
<dbReference type="Pfam" id="PF05193">
    <property type="entry name" value="Peptidase_M16_C"/>
    <property type="match status" value="1"/>
</dbReference>
<accession>A0A0G4FVF0</accession>
<evidence type="ECO:0000256" key="4">
    <source>
        <dbReference type="ARBA" id="ARBA00022723"/>
    </source>
</evidence>
<dbReference type="Pfam" id="PF00675">
    <property type="entry name" value="Peptidase_M16"/>
    <property type="match status" value="1"/>
</dbReference>
<dbReference type="InterPro" id="IPR007863">
    <property type="entry name" value="Peptidase_M16_C"/>
</dbReference>
<evidence type="ECO:0000256" key="1">
    <source>
        <dbReference type="ARBA" id="ARBA00001947"/>
    </source>
</evidence>
<reference evidence="12" key="1">
    <citation type="submission" date="2014-11" db="EMBL/GenBank/DDBJ databases">
        <authorList>
            <person name="Otto D Thomas"/>
            <person name="Naeem Raeece"/>
        </authorList>
    </citation>
    <scope>NUCLEOTIDE SEQUENCE</scope>
</reference>
<keyword evidence="7" id="KW-0482">Metalloprotease</keyword>
<keyword evidence="4" id="KW-0479">Metal-binding</keyword>
<feature type="region of interest" description="Disordered" evidence="8">
    <location>
        <begin position="1267"/>
        <end position="1297"/>
    </location>
</feature>
<feature type="region of interest" description="Disordered" evidence="8">
    <location>
        <begin position="309"/>
        <end position="331"/>
    </location>
</feature>
<comment type="cofactor">
    <cofactor evidence="1">
        <name>Zn(2+)</name>
        <dbReference type="ChEBI" id="CHEBI:29105"/>
    </cofactor>
</comment>
<dbReference type="GO" id="GO:0004222">
    <property type="term" value="F:metalloendopeptidase activity"/>
    <property type="evidence" value="ECO:0007669"/>
    <property type="project" value="InterPro"/>
</dbReference>
<feature type="region of interest" description="Disordered" evidence="8">
    <location>
        <begin position="66"/>
        <end position="139"/>
    </location>
</feature>
<feature type="compositionally biased region" description="Basic and acidic residues" evidence="8">
    <location>
        <begin position="612"/>
        <end position="622"/>
    </location>
</feature>
<keyword evidence="3" id="KW-0645">Protease</keyword>
<dbReference type="Gene3D" id="3.30.830.10">
    <property type="entry name" value="Metalloenzyme, LuxS/M16 peptidase-like"/>
    <property type="match status" value="4"/>
</dbReference>
<sequence>MGALPNALSAKFRSLKHRNHTQQLYHQHPSLYLLVVVLTGALCLPPSSGGAAKMSPRSFAFLLSPVGRERERRESPPTPSPSSDFRTSLFDSTESSRPYSSLRTLSSLAAAPGGHEWGMGEGEGDGGASQTGSVVVERQEGVRKPLRDLREYRHVRLKNGLRALLVSDPGTPLAAAAVDVKAGSWQDPEEMPGVAHFLEHLVFLGSEKFPEEGEFREFIVGHGGETNACTYGDHTNFHLSVLPNFLGQALERFADGLGSPLLSPSAIQREMQTVDAEYRGQKADEGSRMARLFELSALDQHPLSRFSTGNLQTLGGVEEGKRGGPEGEGLERSREALRSFWDQYYRAGSMSVCVVGNESLDLLEDLLCESFGKVRPGGDEKGWAQKAELNAYEFGKAGRVLKVVPGDSQRRLHLTFPLPMDPFAVESRPLDLVLFVLGWEGEGSLRSVLCREGLARHVSADVGWNYGDVSLLRVSVGLTDAGVERMVEVVEVFFQVVALLRGLLRSEGGRVKLSELWQNMKWSAETKFHIMSGGGRRVIVEAADLASQLRHTQTGEGEGGALGVLEGRSGASLPQSLDFEAVLSLLDSCITPLNLMVTVSDALLSDEAEGLLKEGPSDEGTKHRPRSGASASAAASRLCGRKELSEWRRDDFFSLRFAEESLDPVLVERWNKMLEGKREVEGLGRELKVALPSGEVMTGNVLPSADGAEGVSLNIMNTTLQWERVPTREKLRFGNDNGKGRTADLYHLPFVPADSVSESSNALSSGVNCSLENGNGGNNFDESSAGVGCLFLSIRSPHLVSSAEAVEMARLFACVVCEKENENLESLQMRGAEVSLEFSEETASFEVKMAGIASALPALIEALMARFSAVLEVREGGAKGNWKGDEEREGEWSTEASPRLRSVFADAYEGERLTFLDGRLDALRGPFSDALLCRSWSSSAFYSALADPERCCLERMAGVVREGLRAADVTALCGGTVAGDAGRELVRRALKVGPGRWIVRGTEEVLERPHRCVKVPRHPARVIVSQGGVGASGEDENSSVEVHFQIVEDDDPRWWSEGEEGGEGEGSQKGDRLADDEHSVLLKVLERLAAQSLFSAVRSDKRIAYHLGVCRRSVAGRTGLSVLVRSPLEDPVALEGAVEEWLIKFRNELEEMEDAEVQKFFFGVKATLRERGRLALLSGLGGSVEAWEEIVSRRFDFARTDRLAGIMRQMATATDGRAKKGLLTFFDRFLRNPDMTPSDGLPEFENIQTRTRRRKLVIQRWARAHAQARKEALSPSSPSSSSENEGADEEQDKQNNSASARNLFLWRGENERPVDERHSWREQTELSRVRQAGEPPPRPVPRRPSDSAVVLRYFEEMQRWKRSRSLLPEAPSRQPPPVSGVV</sequence>
<dbReference type="EMBL" id="CDMZ01000668">
    <property type="protein sequence ID" value="CEM19175.1"/>
    <property type="molecule type" value="Genomic_DNA"/>
</dbReference>
<evidence type="ECO:0000256" key="2">
    <source>
        <dbReference type="ARBA" id="ARBA00007261"/>
    </source>
</evidence>
<evidence type="ECO:0008006" key="13">
    <source>
        <dbReference type="Google" id="ProtNLM"/>
    </source>
</evidence>
<dbReference type="Pfam" id="PF22456">
    <property type="entry name" value="PqqF-like_C_4"/>
    <property type="match status" value="1"/>
</dbReference>
<dbReference type="InterPro" id="IPR011249">
    <property type="entry name" value="Metalloenz_LuxS/M16"/>
</dbReference>
<comment type="similarity">
    <text evidence="2">Belongs to the peptidase M16 family.</text>
</comment>
<feature type="domain" description="Peptidase M16 C-terminal" evidence="10">
    <location>
        <begin position="333"/>
        <end position="500"/>
    </location>
</feature>
<dbReference type="PROSITE" id="PS00143">
    <property type="entry name" value="INSULINASE"/>
    <property type="match status" value="1"/>
</dbReference>
<proteinExistence type="inferred from homology"/>
<dbReference type="GO" id="GO:0006508">
    <property type="term" value="P:proteolysis"/>
    <property type="evidence" value="ECO:0007669"/>
    <property type="project" value="UniProtKB-KW"/>
</dbReference>
<name>A0A0G4FVF0_9ALVE</name>
<evidence type="ECO:0000256" key="6">
    <source>
        <dbReference type="ARBA" id="ARBA00022833"/>
    </source>
</evidence>
<dbReference type="GO" id="GO:0005737">
    <property type="term" value="C:cytoplasm"/>
    <property type="evidence" value="ECO:0007669"/>
    <property type="project" value="UniProtKB-ARBA"/>
</dbReference>
<dbReference type="PANTHER" id="PTHR43690">
    <property type="entry name" value="NARDILYSIN"/>
    <property type="match status" value="1"/>
</dbReference>
<feature type="domain" description="Peptidase M16 N-terminal" evidence="9">
    <location>
        <begin position="163"/>
        <end position="291"/>
    </location>
</feature>
<dbReference type="FunFam" id="3.30.830.10:FF:000012">
    <property type="entry name" value="Protease 3"/>
    <property type="match status" value="1"/>
</dbReference>
<feature type="region of interest" description="Disordered" evidence="8">
    <location>
        <begin position="612"/>
        <end position="634"/>
    </location>
</feature>
<feature type="compositionally biased region" description="Basic and acidic residues" evidence="8">
    <location>
        <begin position="1314"/>
        <end position="1328"/>
    </location>
</feature>
<feature type="region of interest" description="Disordered" evidence="8">
    <location>
        <begin position="1314"/>
        <end position="1347"/>
    </location>
</feature>
<evidence type="ECO:0000256" key="3">
    <source>
        <dbReference type="ARBA" id="ARBA00022670"/>
    </source>
</evidence>
<feature type="compositionally biased region" description="Low complexity" evidence="8">
    <location>
        <begin position="100"/>
        <end position="114"/>
    </location>
</feature>
<dbReference type="InterPro" id="IPR050626">
    <property type="entry name" value="Peptidase_M16"/>
</dbReference>
<feature type="compositionally biased region" description="Basic and acidic residues" evidence="8">
    <location>
        <begin position="318"/>
        <end position="331"/>
    </location>
</feature>
<gene>
    <name evidence="12" type="ORF">Cvel_18983</name>
</gene>
<dbReference type="InterPro" id="IPR001431">
    <property type="entry name" value="Pept_M16_Zn_BS"/>
</dbReference>
<evidence type="ECO:0000259" key="10">
    <source>
        <dbReference type="Pfam" id="PF05193"/>
    </source>
</evidence>
<feature type="compositionally biased region" description="Gly residues" evidence="8">
    <location>
        <begin position="115"/>
        <end position="129"/>
    </location>
</feature>
<dbReference type="InterPro" id="IPR011765">
    <property type="entry name" value="Pept_M16_N"/>
</dbReference>
<dbReference type="SUPFAM" id="SSF63411">
    <property type="entry name" value="LuxS/MPP-like metallohydrolase"/>
    <property type="match status" value="3"/>
</dbReference>
<feature type="region of interest" description="Disordered" evidence="8">
    <location>
        <begin position="1053"/>
        <end position="1073"/>
    </location>
</feature>
<evidence type="ECO:0000256" key="8">
    <source>
        <dbReference type="SAM" id="MobiDB-lite"/>
    </source>
</evidence>
<evidence type="ECO:0000259" key="9">
    <source>
        <dbReference type="Pfam" id="PF00675"/>
    </source>
</evidence>
<evidence type="ECO:0000313" key="12">
    <source>
        <dbReference type="EMBL" id="CEM19175.1"/>
    </source>
</evidence>
<feature type="compositionally biased region" description="Polar residues" evidence="8">
    <location>
        <begin position="84"/>
        <end position="99"/>
    </location>
</feature>
<organism evidence="12">
    <name type="scientific">Chromera velia CCMP2878</name>
    <dbReference type="NCBI Taxonomy" id="1169474"/>
    <lineage>
        <taxon>Eukaryota</taxon>
        <taxon>Sar</taxon>
        <taxon>Alveolata</taxon>
        <taxon>Colpodellida</taxon>
        <taxon>Chromeraceae</taxon>
        <taxon>Chromera</taxon>
    </lineage>
</organism>
<evidence type="ECO:0000256" key="7">
    <source>
        <dbReference type="ARBA" id="ARBA00023049"/>
    </source>
</evidence>
<keyword evidence="5" id="KW-0378">Hydrolase</keyword>
<dbReference type="InterPro" id="IPR054734">
    <property type="entry name" value="PqqF-like_C_4"/>
</dbReference>
<keyword evidence="6" id="KW-0862">Zinc</keyword>
<dbReference type="VEuPathDB" id="CryptoDB:Cvel_18983"/>
<evidence type="ECO:0000259" key="11">
    <source>
        <dbReference type="Pfam" id="PF22456"/>
    </source>
</evidence>
<feature type="domain" description="Coenzyme PQQ synthesis protein F-like C-terminal lobe" evidence="11">
    <location>
        <begin position="1085"/>
        <end position="1171"/>
    </location>
</feature>
<feature type="compositionally biased region" description="Acidic residues" evidence="8">
    <location>
        <begin position="1053"/>
        <end position="1063"/>
    </location>
</feature>
<dbReference type="PANTHER" id="PTHR43690:SF18">
    <property type="entry name" value="INSULIN-DEGRADING ENZYME-RELATED"/>
    <property type="match status" value="1"/>
</dbReference>
<protein>
    <recommendedName>
        <fullName evidence="13">Peptidase M16 N-terminal domain-containing protein</fullName>
    </recommendedName>
</protein>